<dbReference type="EMBL" id="CP126969">
    <property type="protein sequence ID" value="WIM66875.1"/>
    <property type="molecule type" value="Genomic_DNA"/>
</dbReference>
<dbReference type="Pfam" id="PF01425">
    <property type="entry name" value="Amidase"/>
    <property type="match status" value="1"/>
</dbReference>
<protein>
    <recommendedName>
        <fullName evidence="3">amidase</fullName>
        <ecNumber evidence="3">3.5.1.4</ecNumber>
    </recommendedName>
</protein>
<evidence type="ECO:0000313" key="5">
    <source>
        <dbReference type="EMBL" id="WIM66875.1"/>
    </source>
</evidence>
<accession>A0ABY8VH66</accession>
<name>A0ABY8VH66_9CORY</name>
<dbReference type="PANTHER" id="PTHR11895">
    <property type="entry name" value="TRANSAMIDASE"/>
    <property type="match status" value="1"/>
</dbReference>
<sequence>MVHPAFSYLDPAVQPGTTGRLAGWVIPAKDLHDVAGLPTTLGSPDRAYLAEETHEFVQGYIDQGAVVNAKTVTSELGATIYTEHPDVPALESPAYPGCTPGGSSSGAAVAVAAGLARAAHGSDAGGSLRVPAAACEVVGFKPQAPGFSAHGYMTNDVADQAFLHDISPILPQHLRVGVLTKPLFAQTRIADDRIAQIRRVAEALGPYCDVVEVEPFAQAKETFQHFRHRFYAHYADLEHTAGYLEWVKEQGQYVSQAQLQAAEVHFAMLPKILAAEWDIDVLLSPTIAYDPPAVGYFSSLEHEVIFDEQTKWSPWCSLFNATGGPAIALGGVHLGGITLENAELLGVAVLVEKLLS</sequence>
<keyword evidence="6" id="KW-1185">Reference proteome</keyword>
<feature type="domain" description="Amidase" evidence="4">
    <location>
        <begin position="16"/>
        <end position="153"/>
    </location>
</feature>
<dbReference type="Gene3D" id="3.90.1300.10">
    <property type="entry name" value="Amidase signature (AS) domain"/>
    <property type="match status" value="1"/>
</dbReference>
<evidence type="ECO:0000256" key="3">
    <source>
        <dbReference type="ARBA" id="ARBA00012922"/>
    </source>
</evidence>
<gene>
    <name evidence="5" type="ORF">QP027_06970</name>
</gene>
<dbReference type="PROSITE" id="PS00571">
    <property type="entry name" value="AMIDASES"/>
    <property type="match status" value="1"/>
</dbReference>
<dbReference type="InterPro" id="IPR020556">
    <property type="entry name" value="Amidase_CS"/>
</dbReference>
<dbReference type="SUPFAM" id="SSF75304">
    <property type="entry name" value="Amidase signature (AS) enzymes"/>
    <property type="match status" value="1"/>
</dbReference>
<dbReference type="InterPro" id="IPR036928">
    <property type="entry name" value="AS_sf"/>
</dbReference>
<dbReference type="InterPro" id="IPR000120">
    <property type="entry name" value="Amidase"/>
</dbReference>
<evidence type="ECO:0000256" key="2">
    <source>
        <dbReference type="ARBA" id="ARBA00009199"/>
    </source>
</evidence>
<dbReference type="PANTHER" id="PTHR11895:SF7">
    <property type="entry name" value="GLUTAMYL-TRNA(GLN) AMIDOTRANSFERASE SUBUNIT A, MITOCHONDRIAL"/>
    <property type="match status" value="1"/>
</dbReference>
<comment type="similarity">
    <text evidence="2">Belongs to the amidase family.</text>
</comment>
<proteinExistence type="inferred from homology"/>
<evidence type="ECO:0000313" key="6">
    <source>
        <dbReference type="Proteomes" id="UP001225598"/>
    </source>
</evidence>
<evidence type="ECO:0000259" key="4">
    <source>
        <dbReference type="Pfam" id="PF01425"/>
    </source>
</evidence>
<evidence type="ECO:0000256" key="1">
    <source>
        <dbReference type="ARBA" id="ARBA00001311"/>
    </source>
</evidence>
<comment type="catalytic activity">
    <reaction evidence="1">
        <text>a monocarboxylic acid amide + H2O = a monocarboxylate + NH4(+)</text>
        <dbReference type="Rhea" id="RHEA:12020"/>
        <dbReference type="ChEBI" id="CHEBI:15377"/>
        <dbReference type="ChEBI" id="CHEBI:28938"/>
        <dbReference type="ChEBI" id="CHEBI:35757"/>
        <dbReference type="ChEBI" id="CHEBI:83628"/>
        <dbReference type="EC" id="3.5.1.4"/>
    </reaction>
</comment>
<reference evidence="5 6" key="1">
    <citation type="submission" date="2023-05" db="EMBL/GenBank/DDBJ databases">
        <title>Corynebacterium suedekumii sp. nov. and Corynebacterium breve sp. nov. isolated from raw cow's milk.</title>
        <authorList>
            <person name="Baer M.K."/>
            <person name="Mehl L."/>
            <person name="Hellmuth R."/>
            <person name="Marke G."/>
            <person name="Lipski A."/>
        </authorList>
    </citation>
    <scope>NUCLEOTIDE SEQUENCE [LARGE SCALE GENOMIC DNA]</scope>
    <source>
        <strain evidence="5 6">R4</strain>
    </source>
</reference>
<dbReference type="EC" id="3.5.1.4" evidence="3"/>
<dbReference type="Proteomes" id="UP001225598">
    <property type="component" value="Chromosome"/>
</dbReference>
<dbReference type="RefSeq" id="WP_284823572.1">
    <property type="nucleotide sequence ID" value="NZ_CP126969.1"/>
</dbReference>
<organism evidence="5 6">
    <name type="scientific">Corynebacterium breve</name>
    <dbReference type="NCBI Taxonomy" id="3049799"/>
    <lineage>
        <taxon>Bacteria</taxon>
        <taxon>Bacillati</taxon>
        <taxon>Actinomycetota</taxon>
        <taxon>Actinomycetes</taxon>
        <taxon>Mycobacteriales</taxon>
        <taxon>Corynebacteriaceae</taxon>
        <taxon>Corynebacterium</taxon>
    </lineage>
</organism>
<dbReference type="InterPro" id="IPR023631">
    <property type="entry name" value="Amidase_dom"/>
</dbReference>